<evidence type="ECO:0000256" key="13">
    <source>
        <dbReference type="SAM" id="Phobius"/>
    </source>
</evidence>
<evidence type="ECO:0000256" key="7">
    <source>
        <dbReference type="ARBA" id="ARBA00022989"/>
    </source>
</evidence>
<dbReference type="EMBL" id="VJOY01000001">
    <property type="protein sequence ID" value="TRX76689.1"/>
    <property type="molecule type" value="Genomic_DNA"/>
</dbReference>
<evidence type="ECO:0000259" key="14">
    <source>
        <dbReference type="PROSITE" id="PS50111"/>
    </source>
</evidence>
<dbReference type="Pfam" id="PF00672">
    <property type="entry name" value="HAMP"/>
    <property type="match status" value="1"/>
</dbReference>
<dbReference type="Pfam" id="PF00015">
    <property type="entry name" value="MCPsignal"/>
    <property type="match status" value="1"/>
</dbReference>
<comment type="subcellular location">
    <subcellularLocation>
        <location evidence="1">Cell inner membrane</location>
        <topology evidence="1">Multi-pass membrane protein</topology>
    </subcellularLocation>
</comment>
<accession>A0A553H4L1</accession>
<keyword evidence="9 11" id="KW-0807">Transducer</keyword>
<dbReference type="InterPro" id="IPR003660">
    <property type="entry name" value="HAMP_dom"/>
</dbReference>
<protein>
    <submittedName>
        <fullName evidence="16">HAMP domain-containing protein</fullName>
    </submittedName>
</protein>
<sequence length="542" mass="58407">MLSRLKIRTGLFWVLAAFVIALLVSVSIAWESTQSSDAQIRDLHVNGIRQPEQVSDAFILMLRARVGLAGAFLEQQEGEDAKAQVSQQRASALLEDARQRFAAFSGERHPRDWEPLAQRMGESFGRYVEAVKAQGVALQGRSAADYIAANLKARDANGVFYEAFTAYSEQVERHTQAVMDGAAQRKTLAKTSAFVLLGVAVLLAFGCGLFIRRGVIAPLQTVAGHFRRLADGDLTQPVEAHGDNEIGELLQALQRMQDGQRDTLQRIAASAGQLASAATELNAVTEEGSRGLNQQSQELEQAATAVNEMTTAVEEVARNAASTSEASEASDRLAQSSRARVRETIEAINAMSHDVQDSARQVQQLATQARDIGKVLDVIRAVSEQTNLLALNAAIEAARAGEAGRGFAVVADEVRTLAHRTQDSTREIEQMIEGIRSGTDQAVATMQASHARADVTLEATEASATTLEDIFSAIGHINERNLVIASAAEEQAAVAREVDRNLLNIRDLATQSAAGAHQTSAASHELSRLAVELNGLVNRFRL</sequence>
<dbReference type="Pfam" id="PF02203">
    <property type="entry name" value="TarH"/>
    <property type="match status" value="1"/>
</dbReference>
<keyword evidence="3" id="KW-0488">Methylation</keyword>
<dbReference type="Proteomes" id="UP000315235">
    <property type="component" value="Unassembled WGS sequence"/>
</dbReference>
<evidence type="ECO:0000256" key="11">
    <source>
        <dbReference type="PROSITE-ProRule" id="PRU00284"/>
    </source>
</evidence>
<dbReference type="InterPro" id="IPR004089">
    <property type="entry name" value="MCPsignal_dom"/>
</dbReference>
<feature type="transmembrane region" description="Helical" evidence="13">
    <location>
        <begin position="193"/>
        <end position="211"/>
    </location>
</feature>
<evidence type="ECO:0000256" key="1">
    <source>
        <dbReference type="ARBA" id="ARBA00004429"/>
    </source>
</evidence>
<feature type="region of interest" description="Disordered" evidence="12">
    <location>
        <begin position="319"/>
        <end position="338"/>
    </location>
</feature>
<dbReference type="PRINTS" id="PR00260">
    <property type="entry name" value="CHEMTRNSDUCR"/>
</dbReference>
<dbReference type="SUPFAM" id="SSF58104">
    <property type="entry name" value="Methyl-accepting chemotaxis protein (MCP) signaling domain"/>
    <property type="match status" value="1"/>
</dbReference>
<dbReference type="Gene3D" id="1.20.120.30">
    <property type="entry name" value="Aspartate receptor, ligand-binding domain"/>
    <property type="match status" value="1"/>
</dbReference>
<dbReference type="CDD" id="cd06225">
    <property type="entry name" value="HAMP"/>
    <property type="match status" value="1"/>
</dbReference>
<keyword evidence="5" id="KW-0997">Cell inner membrane</keyword>
<evidence type="ECO:0000256" key="3">
    <source>
        <dbReference type="ARBA" id="ARBA00022481"/>
    </source>
</evidence>
<evidence type="ECO:0000313" key="16">
    <source>
        <dbReference type="EMBL" id="TRX76689.1"/>
    </source>
</evidence>
<keyword evidence="17" id="KW-1185">Reference proteome</keyword>
<name>A0A553H4L1_9PSED</name>
<evidence type="ECO:0000256" key="6">
    <source>
        <dbReference type="ARBA" id="ARBA00022692"/>
    </source>
</evidence>
<dbReference type="GO" id="GO:0004888">
    <property type="term" value="F:transmembrane signaling receptor activity"/>
    <property type="evidence" value="ECO:0007669"/>
    <property type="project" value="InterPro"/>
</dbReference>
<keyword evidence="8 13" id="KW-0472">Membrane</keyword>
<dbReference type="RefSeq" id="WP_143486369.1">
    <property type="nucleotide sequence ID" value="NZ_VJOY01000001.1"/>
</dbReference>
<dbReference type="OrthoDB" id="9781845at2"/>
<dbReference type="FunFam" id="1.10.287.950:FF:000001">
    <property type="entry name" value="Methyl-accepting chemotaxis sensory transducer"/>
    <property type="match status" value="1"/>
</dbReference>
<reference evidence="16 17" key="1">
    <citation type="submission" date="2019-07" db="EMBL/GenBank/DDBJ databases">
        <title>Pseudomonas mangiferae sp. nov., isolated from bark of mango tree in Thailand.</title>
        <authorList>
            <person name="Srisuk N."/>
            <person name="Anurat P."/>
        </authorList>
    </citation>
    <scope>NUCLEOTIDE SEQUENCE [LARGE SCALE GENOMIC DNA]</scope>
    <source>
        <strain evidence="16 17">DMKU_BBB3-04</strain>
    </source>
</reference>
<dbReference type="InterPro" id="IPR003122">
    <property type="entry name" value="Tar_rcpt_lig-bd"/>
</dbReference>
<evidence type="ECO:0000313" key="17">
    <source>
        <dbReference type="Proteomes" id="UP000315235"/>
    </source>
</evidence>
<keyword evidence="2" id="KW-1003">Cell membrane</keyword>
<dbReference type="InterPro" id="IPR004090">
    <property type="entry name" value="Chemotax_Me-accpt_rcpt"/>
</dbReference>
<dbReference type="AlphaFoldDB" id="A0A553H4L1"/>
<keyword evidence="4" id="KW-0145">Chemotaxis</keyword>
<dbReference type="PANTHER" id="PTHR32089:SF120">
    <property type="entry name" value="METHYL-ACCEPTING CHEMOTAXIS PROTEIN TLPQ"/>
    <property type="match status" value="1"/>
</dbReference>
<proteinExistence type="inferred from homology"/>
<dbReference type="GO" id="GO:0006935">
    <property type="term" value="P:chemotaxis"/>
    <property type="evidence" value="ECO:0007669"/>
    <property type="project" value="UniProtKB-KW"/>
</dbReference>
<evidence type="ECO:0000256" key="2">
    <source>
        <dbReference type="ARBA" id="ARBA00022475"/>
    </source>
</evidence>
<evidence type="ECO:0000256" key="5">
    <source>
        <dbReference type="ARBA" id="ARBA00022519"/>
    </source>
</evidence>
<organism evidence="16 17">
    <name type="scientific">Pseudomonas mangiferae</name>
    <dbReference type="NCBI Taxonomy" id="2593654"/>
    <lineage>
        <taxon>Bacteria</taxon>
        <taxon>Pseudomonadati</taxon>
        <taxon>Pseudomonadota</taxon>
        <taxon>Gammaproteobacteria</taxon>
        <taxon>Pseudomonadales</taxon>
        <taxon>Pseudomonadaceae</taxon>
        <taxon>Pseudomonas</taxon>
    </lineage>
</organism>
<dbReference type="SUPFAM" id="SSF47170">
    <property type="entry name" value="Aspartate receptor, ligand-binding domain"/>
    <property type="match status" value="1"/>
</dbReference>
<evidence type="ECO:0000259" key="15">
    <source>
        <dbReference type="PROSITE" id="PS50885"/>
    </source>
</evidence>
<dbReference type="PROSITE" id="PS50111">
    <property type="entry name" value="CHEMOTAXIS_TRANSDUC_2"/>
    <property type="match status" value="1"/>
</dbReference>
<dbReference type="PROSITE" id="PS50885">
    <property type="entry name" value="HAMP"/>
    <property type="match status" value="1"/>
</dbReference>
<dbReference type="PANTHER" id="PTHR32089">
    <property type="entry name" value="METHYL-ACCEPTING CHEMOTAXIS PROTEIN MCPB"/>
    <property type="match status" value="1"/>
</dbReference>
<evidence type="ECO:0000256" key="9">
    <source>
        <dbReference type="ARBA" id="ARBA00023224"/>
    </source>
</evidence>
<dbReference type="Gene3D" id="1.10.287.950">
    <property type="entry name" value="Methyl-accepting chemotaxis protein"/>
    <property type="match status" value="1"/>
</dbReference>
<comment type="caution">
    <text evidence="16">The sequence shown here is derived from an EMBL/GenBank/DDBJ whole genome shotgun (WGS) entry which is preliminary data.</text>
</comment>
<keyword evidence="6 13" id="KW-0812">Transmembrane</keyword>
<evidence type="ECO:0000256" key="12">
    <source>
        <dbReference type="SAM" id="MobiDB-lite"/>
    </source>
</evidence>
<comment type="similarity">
    <text evidence="10">Belongs to the methyl-accepting chemotaxis (MCP) protein family.</text>
</comment>
<evidence type="ECO:0000256" key="10">
    <source>
        <dbReference type="ARBA" id="ARBA00029447"/>
    </source>
</evidence>
<evidence type="ECO:0000256" key="8">
    <source>
        <dbReference type="ARBA" id="ARBA00023136"/>
    </source>
</evidence>
<dbReference type="SMART" id="SM00283">
    <property type="entry name" value="MA"/>
    <property type="match status" value="1"/>
</dbReference>
<dbReference type="InterPro" id="IPR035440">
    <property type="entry name" value="4HB_MCP_dom_sf"/>
</dbReference>
<dbReference type="GO" id="GO:0007165">
    <property type="term" value="P:signal transduction"/>
    <property type="evidence" value="ECO:0007669"/>
    <property type="project" value="UniProtKB-KW"/>
</dbReference>
<gene>
    <name evidence="16" type="ORF">FM069_01315</name>
</gene>
<dbReference type="CDD" id="cd11386">
    <property type="entry name" value="MCP_signal"/>
    <property type="match status" value="1"/>
</dbReference>
<feature type="domain" description="Methyl-accepting transducer" evidence="14">
    <location>
        <begin position="270"/>
        <end position="506"/>
    </location>
</feature>
<dbReference type="SMART" id="SM00304">
    <property type="entry name" value="HAMP"/>
    <property type="match status" value="2"/>
</dbReference>
<dbReference type="GO" id="GO:0005886">
    <property type="term" value="C:plasma membrane"/>
    <property type="evidence" value="ECO:0007669"/>
    <property type="project" value="UniProtKB-SubCell"/>
</dbReference>
<evidence type="ECO:0000256" key="4">
    <source>
        <dbReference type="ARBA" id="ARBA00022500"/>
    </source>
</evidence>
<feature type="domain" description="HAMP" evidence="15">
    <location>
        <begin position="213"/>
        <end position="265"/>
    </location>
</feature>
<keyword evidence="7 13" id="KW-1133">Transmembrane helix</keyword>